<name>A0A0C2IY36_9PEZI</name>
<protein>
    <recommendedName>
        <fullName evidence="9">Zn(2)-C6 fungal-type domain-containing protein</fullName>
    </recommendedName>
</protein>
<dbReference type="SUPFAM" id="SSF57701">
    <property type="entry name" value="Zn2/Cys6 DNA-binding domain"/>
    <property type="match status" value="1"/>
</dbReference>
<comment type="caution">
    <text evidence="10">The sequence shown here is derived from an EMBL/GenBank/DDBJ whole genome shotgun (WGS) entry which is preliminary data.</text>
</comment>
<evidence type="ECO:0000256" key="4">
    <source>
        <dbReference type="ARBA" id="ARBA00023015"/>
    </source>
</evidence>
<dbReference type="GO" id="GO:0006351">
    <property type="term" value="P:DNA-templated transcription"/>
    <property type="evidence" value="ECO:0007669"/>
    <property type="project" value="InterPro"/>
</dbReference>
<dbReference type="PROSITE" id="PS50048">
    <property type="entry name" value="ZN2_CY6_FUNGAL_2"/>
    <property type="match status" value="1"/>
</dbReference>
<dbReference type="Pfam" id="PF04082">
    <property type="entry name" value="Fungal_trans"/>
    <property type="match status" value="1"/>
</dbReference>
<dbReference type="CDD" id="cd00067">
    <property type="entry name" value="GAL4"/>
    <property type="match status" value="1"/>
</dbReference>
<dbReference type="SMART" id="SM00066">
    <property type="entry name" value="GAL4"/>
    <property type="match status" value="1"/>
</dbReference>
<dbReference type="CDD" id="cd12148">
    <property type="entry name" value="fungal_TF_MHR"/>
    <property type="match status" value="1"/>
</dbReference>
<keyword evidence="7" id="KW-0539">Nucleus</keyword>
<evidence type="ECO:0000256" key="5">
    <source>
        <dbReference type="ARBA" id="ARBA00023125"/>
    </source>
</evidence>
<dbReference type="Pfam" id="PF00172">
    <property type="entry name" value="Zn_clus"/>
    <property type="match status" value="1"/>
</dbReference>
<evidence type="ECO:0000256" key="8">
    <source>
        <dbReference type="SAM" id="MobiDB-lite"/>
    </source>
</evidence>
<dbReference type="PANTHER" id="PTHR31668">
    <property type="entry name" value="GLUCOSE TRANSPORT TRANSCRIPTION REGULATOR RGT1-RELATED-RELATED"/>
    <property type="match status" value="1"/>
</dbReference>
<dbReference type="GO" id="GO:0008270">
    <property type="term" value="F:zinc ion binding"/>
    <property type="evidence" value="ECO:0007669"/>
    <property type="project" value="InterPro"/>
</dbReference>
<keyword evidence="2" id="KW-0479">Metal-binding</keyword>
<dbReference type="AlphaFoldDB" id="A0A0C2IY36"/>
<reference evidence="10 11" key="1">
    <citation type="journal article" date="2014" name="BMC Genomics">
        <title>Comparative genomics of the major fungal agents of human and animal Sporotrichosis: Sporothrix schenckii and Sporothrix brasiliensis.</title>
        <authorList>
            <person name="Teixeira M.M."/>
            <person name="de Almeida L.G."/>
            <person name="Kubitschek-Barreira P."/>
            <person name="Alves F.L."/>
            <person name="Kioshima E.S."/>
            <person name="Abadio A.K."/>
            <person name="Fernandes L."/>
            <person name="Derengowski L.S."/>
            <person name="Ferreira K.S."/>
            <person name="Souza R.C."/>
            <person name="Ruiz J.C."/>
            <person name="de Andrade N.C."/>
            <person name="Paes H.C."/>
            <person name="Nicola A.M."/>
            <person name="Albuquerque P."/>
            <person name="Gerber A.L."/>
            <person name="Martins V.P."/>
            <person name="Peconick L.D."/>
            <person name="Neto A.V."/>
            <person name="Chaucanez C.B."/>
            <person name="Silva P.A."/>
            <person name="Cunha O.L."/>
            <person name="de Oliveira F.F."/>
            <person name="dos Santos T.C."/>
            <person name="Barros A.L."/>
            <person name="Soares M.A."/>
            <person name="de Oliveira L.M."/>
            <person name="Marini M.M."/>
            <person name="Villalobos-Duno H."/>
            <person name="Cunha M.M."/>
            <person name="de Hoog S."/>
            <person name="da Silveira J.F."/>
            <person name="Henrissat B."/>
            <person name="Nino-Vega G.A."/>
            <person name="Cisalpino P.S."/>
            <person name="Mora-Montes H.M."/>
            <person name="Almeida S.R."/>
            <person name="Stajich J.E."/>
            <person name="Lopes-Bezerra L.M."/>
            <person name="Vasconcelos A.T."/>
            <person name="Felipe M.S."/>
        </authorList>
    </citation>
    <scope>NUCLEOTIDE SEQUENCE [LARGE SCALE GENOMIC DNA]</scope>
    <source>
        <strain evidence="10 11">5110</strain>
    </source>
</reference>
<dbReference type="OrthoDB" id="4132249at2759"/>
<evidence type="ECO:0000313" key="10">
    <source>
        <dbReference type="EMBL" id="KIH89942.1"/>
    </source>
</evidence>
<evidence type="ECO:0000256" key="1">
    <source>
        <dbReference type="ARBA" id="ARBA00004123"/>
    </source>
</evidence>
<dbReference type="Proteomes" id="UP000031575">
    <property type="component" value="Unassembled WGS sequence"/>
</dbReference>
<dbReference type="RefSeq" id="XP_040617952.1">
    <property type="nucleotide sequence ID" value="XM_040758566.1"/>
</dbReference>
<dbReference type="GO" id="GO:0000981">
    <property type="term" value="F:DNA-binding transcription factor activity, RNA polymerase II-specific"/>
    <property type="evidence" value="ECO:0007669"/>
    <property type="project" value="InterPro"/>
</dbReference>
<dbReference type="GeneID" id="63673487"/>
<dbReference type="PROSITE" id="PS00463">
    <property type="entry name" value="ZN2_CY6_FUNGAL_1"/>
    <property type="match status" value="1"/>
</dbReference>
<dbReference type="VEuPathDB" id="FungiDB:SPBR_00247"/>
<dbReference type="InterPro" id="IPR001138">
    <property type="entry name" value="Zn2Cys6_DnaBD"/>
</dbReference>
<dbReference type="InterPro" id="IPR050797">
    <property type="entry name" value="Carb_Metab_Trans_Reg"/>
</dbReference>
<keyword evidence="6" id="KW-0804">Transcription</keyword>
<accession>A0A0C2IY36</accession>
<dbReference type="Gene3D" id="4.10.240.10">
    <property type="entry name" value="Zn(2)-C6 fungal-type DNA-binding domain"/>
    <property type="match status" value="1"/>
</dbReference>
<evidence type="ECO:0000256" key="2">
    <source>
        <dbReference type="ARBA" id="ARBA00022723"/>
    </source>
</evidence>
<feature type="region of interest" description="Disordered" evidence="8">
    <location>
        <begin position="55"/>
        <end position="74"/>
    </location>
</feature>
<dbReference type="InterPro" id="IPR007219">
    <property type="entry name" value="XnlR_reg_dom"/>
</dbReference>
<evidence type="ECO:0000256" key="6">
    <source>
        <dbReference type="ARBA" id="ARBA00023163"/>
    </source>
</evidence>
<keyword evidence="4" id="KW-0805">Transcription regulation</keyword>
<dbReference type="GO" id="GO:0003677">
    <property type="term" value="F:DNA binding"/>
    <property type="evidence" value="ECO:0007669"/>
    <property type="project" value="UniProtKB-KW"/>
</dbReference>
<keyword evidence="11" id="KW-1185">Reference proteome</keyword>
<dbReference type="EMBL" id="AWTV01000008">
    <property type="protein sequence ID" value="KIH89942.1"/>
    <property type="molecule type" value="Genomic_DNA"/>
</dbReference>
<dbReference type="GO" id="GO:0005634">
    <property type="term" value="C:nucleus"/>
    <property type="evidence" value="ECO:0007669"/>
    <property type="project" value="UniProtKB-SubCell"/>
</dbReference>
<dbReference type="PANTHER" id="PTHR31668:SF18">
    <property type="entry name" value="MALTOSE FERMENTATION REGULATORY PROTEIN MAL13-RELATED"/>
    <property type="match status" value="1"/>
</dbReference>
<gene>
    <name evidence="10" type="ORF">SPBR_00247</name>
</gene>
<comment type="subcellular location">
    <subcellularLocation>
        <location evidence="1">Nucleus</location>
    </subcellularLocation>
</comment>
<proteinExistence type="predicted"/>
<keyword evidence="5" id="KW-0238">DNA-binding</keyword>
<organism evidence="10 11">
    <name type="scientific">Sporothrix brasiliensis 5110</name>
    <dbReference type="NCBI Taxonomy" id="1398154"/>
    <lineage>
        <taxon>Eukaryota</taxon>
        <taxon>Fungi</taxon>
        <taxon>Dikarya</taxon>
        <taxon>Ascomycota</taxon>
        <taxon>Pezizomycotina</taxon>
        <taxon>Sordariomycetes</taxon>
        <taxon>Sordariomycetidae</taxon>
        <taxon>Ophiostomatales</taxon>
        <taxon>Ophiostomataceae</taxon>
        <taxon>Sporothrix</taxon>
    </lineage>
</organism>
<keyword evidence="3" id="KW-0862">Zinc</keyword>
<dbReference type="HOGENOM" id="CLU_016574_4_0_1"/>
<evidence type="ECO:0000256" key="3">
    <source>
        <dbReference type="ARBA" id="ARBA00022833"/>
    </source>
</evidence>
<feature type="domain" description="Zn(2)-C6 fungal-type" evidence="9">
    <location>
        <begin position="22"/>
        <end position="51"/>
    </location>
</feature>
<evidence type="ECO:0000259" key="9">
    <source>
        <dbReference type="PROSITE" id="PS50048"/>
    </source>
</evidence>
<evidence type="ECO:0000256" key="7">
    <source>
        <dbReference type="ARBA" id="ARBA00023242"/>
    </source>
</evidence>
<dbReference type="InterPro" id="IPR036864">
    <property type="entry name" value="Zn2-C6_fun-type_DNA-bd_sf"/>
</dbReference>
<evidence type="ECO:0000313" key="11">
    <source>
        <dbReference type="Proteomes" id="UP000031575"/>
    </source>
</evidence>
<sequence>MLTFKLSHDSRGALLQHPPGPACDQCRRKKSACNRRSPCQACVRHDIACSYMAMPKQRGRRPRNRPLPSAPAVEDAEHEPAAAHTVHTVHTALNTTQSQQSLDAPVPEATSSMGGMVGAMPPMEPHHDLPAPQQDDMTSPSFTVWTMDSDAAGDALPSGNSPVSSLPWSTDTESFASVERTSSPSRAFCVEMADCDAWFAGCEGPPVAAAVPDTTTATTVVGLPPSALPAPFAEIRMYVDVFFEQLYPVFPVIDHNELYTLLRQTERGETPLPLGMYACLCALSGAVIVQLNMTSSDADATASPYTGGGGGGGSPGVLAEAQAPRRVKSSATRFIGLCQEARRQQDFIEHCDEWTVLTSFFLFAYHGNLNQSQLSWYYLREAIGFLQALRLDEEDAYFGLSMAVAQRKRRLFWLLFITERAYALQHRRRAVLRPDIELPGIFGSQDPRIGCGFVTLVKLFSSVSDAFVKAWSGQPLTDCEPCPPAVSNSKPHPHHCGGTTTTTTRTSSTSIELFRPNDVMNVLSMAEIDETQRLDILITEKWLNVLIHQLHNGSSSSRAGGNPLLPASCSCGGGSSIAAVQIGSVFVIAKSVEQLIASASPTSLRCHGIGMEQKVSDIANCLCEALTAHHAGDSLPLPADRAIAIGYLNSFMLFLARFRDHTSEYFGPLVQRAGSILGTQSLLPALLLPVDVDVGVGASVGLGNGTVPGLVEADMSDTQAAHNGFTLLPRHANESEM</sequence>